<dbReference type="RefSeq" id="WP_108023286.1">
    <property type="nucleotide sequence ID" value="NZ_QBKR01000010.1"/>
</dbReference>
<dbReference type="InterPro" id="IPR050266">
    <property type="entry name" value="AB_hydrolase_sf"/>
</dbReference>
<keyword evidence="4" id="KW-1185">Reference proteome</keyword>
<dbReference type="InterPro" id="IPR000073">
    <property type="entry name" value="AB_hydrolase_1"/>
</dbReference>
<feature type="region of interest" description="Disordered" evidence="1">
    <location>
        <begin position="194"/>
        <end position="224"/>
    </location>
</feature>
<dbReference type="Gene3D" id="3.40.50.1820">
    <property type="entry name" value="alpha/beta hydrolase"/>
    <property type="match status" value="1"/>
</dbReference>
<protein>
    <submittedName>
        <fullName evidence="3">Alpha/beta hydrolase family protein</fullName>
    </submittedName>
</protein>
<name>A0A2T6BV64_9BACL</name>
<gene>
    <name evidence="3" type="ORF">C8P63_110116</name>
</gene>
<evidence type="ECO:0000313" key="4">
    <source>
        <dbReference type="Proteomes" id="UP000244240"/>
    </source>
</evidence>
<sequence>MKKVVDTPRGKIEYRMEGKGKNTILVLHGGHHHCEAPVPHQEKLINLGFRLLIPSRPGYGLTPVSAGRTAEDFADSLVCLLDQLKIPRVIVLAISAGGRTALQLAGRHPDRVEKLVLQCALTHDRWLSNKMRRISRVLFHPLTEKGVWTLFRCVLKLNPEGTMKFMMKQLTTMPVEKALAAMDSEQKRKAADFLRCNRSGRGSSSHARGPLPNYRSHPDHSQSV</sequence>
<feature type="domain" description="AB hydrolase-1" evidence="2">
    <location>
        <begin position="23"/>
        <end position="123"/>
    </location>
</feature>
<dbReference type="PANTHER" id="PTHR43798:SF33">
    <property type="entry name" value="HYDROLASE, PUTATIVE (AFU_ORTHOLOGUE AFUA_2G14860)-RELATED"/>
    <property type="match status" value="1"/>
</dbReference>
<evidence type="ECO:0000259" key="2">
    <source>
        <dbReference type="Pfam" id="PF00561"/>
    </source>
</evidence>
<dbReference type="SUPFAM" id="SSF53474">
    <property type="entry name" value="alpha/beta-Hydrolases"/>
    <property type="match status" value="1"/>
</dbReference>
<dbReference type="AlphaFoldDB" id="A0A2T6BV64"/>
<proteinExistence type="predicted"/>
<dbReference type="Pfam" id="PF00561">
    <property type="entry name" value="Abhydrolase_1"/>
    <property type="match status" value="1"/>
</dbReference>
<dbReference type="EMBL" id="QBKR01000010">
    <property type="protein sequence ID" value="PTX59971.1"/>
    <property type="molecule type" value="Genomic_DNA"/>
</dbReference>
<dbReference type="GO" id="GO:0016020">
    <property type="term" value="C:membrane"/>
    <property type="evidence" value="ECO:0007669"/>
    <property type="project" value="TreeGrafter"/>
</dbReference>
<keyword evidence="3" id="KW-0378">Hydrolase</keyword>
<evidence type="ECO:0000256" key="1">
    <source>
        <dbReference type="SAM" id="MobiDB-lite"/>
    </source>
</evidence>
<dbReference type="Proteomes" id="UP000244240">
    <property type="component" value="Unassembled WGS sequence"/>
</dbReference>
<organism evidence="3 4">
    <name type="scientific">Melghirimyces profundicolus</name>
    <dbReference type="NCBI Taxonomy" id="1242148"/>
    <lineage>
        <taxon>Bacteria</taxon>
        <taxon>Bacillati</taxon>
        <taxon>Bacillota</taxon>
        <taxon>Bacilli</taxon>
        <taxon>Bacillales</taxon>
        <taxon>Thermoactinomycetaceae</taxon>
        <taxon>Melghirimyces</taxon>
    </lineage>
</organism>
<evidence type="ECO:0000313" key="3">
    <source>
        <dbReference type="EMBL" id="PTX59971.1"/>
    </source>
</evidence>
<dbReference type="PRINTS" id="PR00111">
    <property type="entry name" value="ABHYDROLASE"/>
</dbReference>
<accession>A0A2T6BV64</accession>
<dbReference type="PANTHER" id="PTHR43798">
    <property type="entry name" value="MONOACYLGLYCEROL LIPASE"/>
    <property type="match status" value="1"/>
</dbReference>
<dbReference type="InterPro" id="IPR029058">
    <property type="entry name" value="AB_hydrolase_fold"/>
</dbReference>
<comment type="caution">
    <text evidence="3">The sequence shown here is derived from an EMBL/GenBank/DDBJ whole genome shotgun (WGS) entry which is preliminary data.</text>
</comment>
<dbReference type="GO" id="GO:0016787">
    <property type="term" value="F:hydrolase activity"/>
    <property type="evidence" value="ECO:0007669"/>
    <property type="project" value="UniProtKB-KW"/>
</dbReference>
<dbReference type="OrthoDB" id="9773293at2"/>
<reference evidence="3 4" key="1">
    <citation type="submission" date="2018-04" db="EMBL/GenBank/DDBJ databases">
        <title>Genomic Encyclopedia of Archaeal and Bacterial Type Strains, Phase II (KMG-II): from individual species to whole genera.</title>
        <authorList>
            <person name="Goeker M."/>
        </authorList>
    </citation>
    <scope>NUCLEOTIDE SEQUENCE [LARGE SCALE GENOMIC DNA]</scope>
    <source>
        <strain evidence="3 4">DSM 45787</strain>
    </source>
</reference>